<evidence type="ECO:0000313" key="4">
    <source>
        <dbReference type="Proteomes" id="UP000239494"/>
    </source>
</evidence>
<dbReference type="PROSITE" id="PS51257">
    <property type="entry name" value="PROKAR_LIPOPROTEIN"/>
    <property type="match status" value="1"/>
</dbReference>
<keyword evidence="4" id="KW-1185">Reference proteome</keyword>
<dbReference type="RefSeq" id="WP_106186963.1">
    <property type="nucleotide sequence ID" value="NZ_PVTF01000003.1"/>
</dbReference>
<feature type="chain" id="PRO_5038858775" evidence="2">
    <location>
        <begin position="28"/>
        <end position="296"/>
    </location>
</feature>
<dbReference type="OrthoDB" id="597632at2"/>
<accession>A0A2T0TCI4</accession>
<keyword evidence="2" id="KW-0732">Signal</keyword>
<dbReference type="Proteomes" id="UP000239494">
    <property type="component" value="Unassembled WGS sequence"/>
</dbReference>
<dbReference type="AlphaFoldDB" id="A0A2T0TCI4"/>
<dbReference type="PANTHER" id="PTHR39335">
    <property type="entry name" value="BLL4220 PROTEIN"/>
    <property type="match status" value="1"/>
</dbReference>
<comment type="caution">
    <text evidence="3">The sequence shown here is derived from an EMBL/GenBank/DDBJ whole genome shotgun (WGS) entry which is preliminary data.</text>
</comment>
<feature type="region of interest" description="Disordered" evidence="1">
    <location>
        <begin position="192"/>
        <end position="215"/>
    </location>
</feature>
<keyword evidence="3" id="KW-0449">Lipoprotein</keyword>
<feature type="region of interest" description="Disordered" evidence="1">
    <location>
        <begin position="27"/>
        <end position="76"/>
    </location>
</feature>
<evidence type="ECO:0000313" key="3">
    <source>
        <dbReference type="EMBL" id="PRY43369.1"/>
    </source>
</evidence>
<dbReference type="Pfam" id="PF03640">
    <property type="entry name" value="Lipoprotein_15"/>
    <property type="match status" value="2"/>
</dbReference>
<feature type="signal peptide" evidence="2">
    <location>
        <begin position="1"/>
        <end position="27"/>
    </location>
</feature>
<organism evidence="3 4">
    <name type="scientific">Umezawaea tangerina</name>
    <dbReference type="NCBI Taxonomy" id="84725"/>
    <lineage>
        <taxon>Bacteria</taxon>
        <taxon>Bacillati</taxon>
        <taxon>Actinomycetota</taxon>
        <taxon>Actinomycetes</taxon>
        <taxon>Pseudonocardiales</taxon>
        <taxon>Pseudonocardiaceae</taxon>
        <taxon>Umezawaea</taxon>
    </lineage>
</organism>
<evidence type="ECO:0000256" key="1">
    <source>
        <dbReference type="SAM" id="MobiDB-lite"/>
    </source>
</evidence>
<dbReference type="EMBL" id="PVTF01000003">
    <property type="protein sequence ID" value="PRY43369.1"/>
    <property type="molecule type" value="Genomic_DNA"/>
</dbReference>
<reference evidence="3 4" key="1">
    <citation type="submission" date="2018-03" db="EMBL/GenBank/DDBJ databases">
        <title>Genomic Encyclopedia of Archaeal and Bacterial Type Strains, Phase II (KMG-II): from individual species to whole genera.</title>
        <authorList>
            <person name="Goeker M."/>
        </authorList>
    </citation>
    <scope>NUCLEOTIDE SEQUENCE [LARGE SCALE GENOMIC DNA]</scope>
    <source>
        <strain evidence="3 4">DSM 44720</strain>
    </source>
</reference>
<feature type="compositionally biased region" description="Low complexity" evidence="1">
    <location>
        <begin position="199"/>
        <end position="215"/>
    </location>
</feature>
<evidence type="ECO:0000256" key="2">
    <source>
        <dbReference type="SAM" id="SignalP"/>
    </source>
</evidence>
<dbReference type="GO" id="GO:0043448">
    <property type="term" value="P:alkane catabolic process"/>
    <property type="evidence" value="ECO:0007669"/>
    <property type="project" value="TreeGrafter"/>
</dbReference>
<sequence length="296" mass="29934">MPRKHAWPLAVLLAVGAIALSACGTTAGTAQPASQPAPSSSDSGARGPAPQSGTARTNKADEKAGDTAAADASADTKEKWVSLRAGTAGDLDPVVINGAGLTLYRFDKDSANPPKATCNGDCAVTWPPVTVAPGGKIFFAGVKKDDIGTVKRDDGKLQVTIKGWPVYRYTKDTKPGDTLGQGVGGTWFGVTPTGEKAGSGKPAPQPASGAGAQPSTSVTLYTGKNFDDFTGANFATVVANAGCNDLRGAFFALTTAGSTKIWSEPGCKGKSAVVAEDVSDVTPLGFPNGVKSVFLG</sequence>
<feature type="compositionally biased region" description="Low complexity" evidence="1">
    <location>
        <begin position="27"/>
        <end position="45"/>
    </location>
</feature>
<protein>
    <submittedName>
        <fullName evidence="3">Putative lipoprotein with Yx(FWY)xxD motif</fullName>
    </submittedName>
</protein>
<gene>
    <name evidence="3" type="ORF">CLV43_103112</name>
</gene>
<name>A0A2T0TCI4_9PSEU</name>
<proteinExistence type="predicted"/>
<dbReference type="InterPro" id="IPR005297">
    <property type="entry name" value="Lipoprotein_repeat"/>
</dbReference>
<dbReference type="PANTHER" id="PTHR39335:SF1">
    <property type="entry name" value="BLL4220 PROTEIN"/>
    <property type="match status" value="1"/>
</dbReference>